<gene>
    <name evidence="2" type="ORF">J3359_07505</name>
</gene>
<protein>
    <submittedName>
        <fullName evidence="2">Choice-of-anchor J domain-containing protein</fullName>
    </submittedName>
</protein>
<dbReference type="RefSeq" id="WP_208080084.1">
    <property type="nucleotide sequence ID" value="NZ_CP071869.1"/>
</dbReference>
<dbReference type="KEGG" id="pcea:J3359_07505"/>
<dbReference type="Gene3D" id="2.60.120.200">
    <property type="match status" value="1"/>
</dbReference>
<reference evidence="2 3" key="1">
    <citation type="submission" date="2021-03" db="EMBL/GenBank/DDBJ databases">
        <title>Complete genome of Polaribacter_sp.SM13.</title>
        <authorList>
            <person name="Jeong S.W."/>
            <person name="Bae J.W."/>
        </authorList>
    </citation>
    <scope>NUCLEOTIDE SEQUENCE [LARGE SCALE GENOMIC DNA]</scope>
    <source>
        <strain evidence="2 3">SM13</strain>
    </source>
</reference>
<dbReference type="EMBL" id="CP071869">
    <property type="protein sequence ID" value="QTE24100.1"/>
    <property type="molecule type" value="Genomic_DNA"/>
</dbReference>
<evidence type="ECO:0000313" key="3">
    <source>
        <dbReference type="Proteomes" id="UP000663920"/>
    </source>
</evidence>
<sequence length="480" mass="52659">MKTNKLIILVIAIITGISFTSCVEDGDFTVPQNLGVEENAKLNELLADNIDIKTISQVKSLFSSGSAPVEITDKLVVKGYVTSSDKSGNFFKEIYLQDNPENPTEAIKVVLELNDTYNKYNIGREVYINLEGLFVGETRSRDGVTAIGGKADGNKLVNLSLNQIEKNMLRSTKTEKIVPLKLSLSQISESNVGMFVQIDNVEFPSNIAGEKNYFDDNDRFDTKRTLQSCEGFGYSNFELETSSFASFARRTLPKKAGTLKAVVVKTFDGRDVVLALNDIADIDFSKDRCTPLDANDFKTSYEEDFESMASSNPLEGNGWISFAEEGRFNWRVLTTTDSGNPGSKIASMGAYNSGEPTNIAWLISPSIDLDAQDVEFVSFQSSNRYADNSELEFLISTDWDGTKANITTANWSKLPANIVSDDTNFKSWVDSGATDLSAFSGKAYIAFKYIGGDDSGSAPPNTGTIDGGFEIDNFKILVKK</sequence>
<keyword evidence="3" id="KW-1185">Reference proteome</keyword>
<organism evidence="2 3">
    <name type="scientific">Polaribacter cellanae</name>
    <dbReference type="NCBI Taxonomy" id="2818493"/>
    <lineage>
        <taxon>Bacteria</taxon>
        <taxon>Pseudomonadati</taxon>
        <taxon>Bacteroidota</taxon>
        <taxon>Flavobacteriia</taxon>
        <taxon>Flavobacteriales</taxon>
        <taxon>Flavobacteriaceae</taxon>
    </lineage>
</organism>
<accession>A0A975CRN6</accession>
<dbReference type="Proteomes" id="UP000663920">
    <property type="component" value="Chromosome"/>
</dbReference>
<feature type="domain" description="DUF5689" evidence="1">
    <location>
        <begin position="53"/>
        <end position="282"/>
    </location>
</feature>
<dbReference type="InterPro" id="IPR043744">
    <property type="entry name" value="DUF5689"/>
</dbReference>
<proteinExistence type="predicted"/>
<dbReference type="Pfam" id="PF18942">
    <property type="entry name" value="DUF5689"/>
    <property type="match status" value="1"/>
</dbReference>
<dbReference type="PROSITE" id="PS51257">
    <property type="entry name" value="PROKAR_LIPOPROTEIN"/>
    <property type="match status" value="1"/>
</dbReference>
<name>A0A975CRN6_9FLAO</name>
<evidence type="ECO:0000313" key="2">
    <source>
        <dbReference type="EMBL" id="QTE24100.1"/>
    </source>
</evidence>
<dbReference type="NCBIfam" id="NF038128">
    <property type="entry name" value="choice_anch_J"/>
    <property type="match status" value="1"/>
</dbReference>
<evidence type="ECO:0000259" key="1">
    <source>
        <dbReference type="Pfam" id="PF18942"/>
    </source>
</evidence>
<dbReference type="AlphaFoldDB" id="A0A975CRN6"/>